<name>A0A7L5JNE7_9BACT</name>
<dbReference type="KEGG" id="acib:ACBT_0824"/>
<dbReference type="Proteomes" id="UP000509513">
    <property type="component" value="Chromosome"/>
</dbReference>
<accession>A0A7L5JNE7</accession>
<dbReference type="InterPro" id="IPR023614">
    <property type="entry name" value="Porin_dom_sf"/>
</dbReference>
<keyword evidence="1" id="KW-0732">Signal</keyword>
<dbReference type="Gene3D" id="2.40.160.10">
    <property type="entry name" value="Porin"/>
    <property type="match status" value="1"/>
</dbReference>
<dbReference type="EMBL" id="CP054051">
    <property type="protein sequence ID" value="QKJ26753.1"/>
    <property type="molecule type" value="Genomic_DNA"/>
</dbReference>
<sequence>MRKRSLVLSALILSQTLVFANENQEHHHKATNISDAITQGKINGGLALYGQSVDLKKQDNDNKNYAYGNAHLTLGYETNPLYGFNIGAEFKGNVKLGEKNDGDYIYGAPFQNEALLSQGFINYSVSDIVNLRIGRQEVDKEWLGDNQEAAILDVSALKDTLISVGYSRKKAETGIDLSEHFYKPTEKGIYFLEVENSSLENITLKPYVYTAPEAITFYGLKGNFEVENLDLVLHYATSNVSDKFEDGNVEDNSILHTEASLEIIENLNTNIGYIKTDKKGGAGLMTAYGDNISPFEDGFYVYDIDARTYYAGVSYSILDIDLSALYGITKYGEENQKEKELNISAGYNFTEELNASVMWVNVDTDKNDANNYPNYNKYLASVEYKF</sequence>
<gene>
    <name evidence="2" type="ORF">ACBT_0824</name>
</gene>
<dbReference type="AlphaFoldDB" id="A0A7L5JNE7"/>
<dbReference type="RefSeq" id="WP_024774867.1">
    <property type="nucleotide sequence ID" value="NZ_CP054051.1"/>
</dbReference>
<evidence type="ECO:0008006" key="4">
    <source>
        <dbReference type="Google" id="ProtNLM"/>
    </source>
</evidence>
<organism evidence="2 3">
    <name type="scientific">Aliarcobacter cibarius</name>
    <dbReference type="NCBI Taxonomy" id="255507"/>
    <lineage>
        <taxon>Bacteria</taxon>
        <taxon>Pseudomonadati</taxon>
        <taxon>Campylobacterota</taxon>
        <taxon>Epsilonproteobacteria</taxon>
        <taxon>Campylobacterales</taxon>
        <taxon>Arcobacteraceae</taxon>
        <taxon>Aliarcobacter</taxon>
    </lineage>
</organism>
<dbReference type="NCBIfam" id="NF033923">
    <property type="entry name" value="opr_proin_2"/>
    <property type="match status" value="1"/>
</dbReference>
<evidence type="ECO:0000256" key="1">
    <source>
        <dbReference type="SAM" id="SignalP"/>
    </source>
</evidence>
<reference evidence="2 3" key="1">
    <citation type="submission" date="2020-05" db="EMBL/GenBank/DDBJ databases">
        <title>Complete genome sequencing of Campylobacter and Arcobacter type strains.</title>
        <authorList>
            <person name="Miller W.G."/>
            <person name="Yee E."/>
        </authorList>
    </citation>
    <scope>NUCLEOTIDE SEQUENCE [LARGE SCALE GENOMIC DNA]</scope>
    <source>
        <strain evidence="2 3">LMG 21996</strain>
    </source>
</reference>
<evidence type="ECO:0000313" key="2">
    <source>
        <dbReference type="EMBL" id="QKJ26753.1"/>
    </source>
</evidence>
<dbReference type="SUPFAM" id="SSF56935">
    <property type="entry name" value="Porins"/>
    <property type="match status" value="1"/>
</dbReference>
<feature type="signal peptide" evidence="1">
    <location>
        <begin position="1"/>
        <end position="20"/>
    </location>
</feature>
<evidence type="ECO:0000313" key="3">
    <source>
        <dbReference type="Proteomes" id="UP000509513"/>
    </source>
</evidence>
<proteinExistence type="predicted"/>
<protein>
    <recommendedName>
        <fullName evidence="4">Campylo_MOMP domain-containing protein</fullName>
    </recommendedName>
</protein>
<dbReference type="NCBIfam" id="NF033922">
    <property type="entry name" value="opr_porin_1"/>
    <property type="match status" value="1"/>
</dbReference>
<feature type="chain" id="PRO_5029452787" description="Campylo_MOMP domain-containing protein" evidence="1">
    <location>
        <begin position="21"/>
        <end position="386"/>
    </location>
</feature>